<feature type="region of interest" description="Disordered" evidence="1">
    <location>
        <begin position="1"/>
        <end position="24"/>
    </location>
</feature>
<gene>
    <name evidence="2" type="ordered locus">Cgl2202</name>
</gene>
<feature type="compositionally biased region" description="Basic residues" evidence="1">
    <location>
        <begin position="11"/>
        <end position="24"/>
    </location>
</feature>
<dbReference type="HOGENOM" id="CLU_2600093_0_0_11"/>
<dbReference type="Proteomes" id="UP000000582">
    <property type="component" value="Chromosome"/>
</dbReference>
<evidence type="ECO:0000313" key="2">
    <source>
        <dbReference type="EMBL" id="BAB99595.1"/>
    </source>
</evidence>
<keyword evidence="3" id="KW-1185">Reference proteome</keyword>
<name>Q8NNJ6_CORGL</name>
<accession>Q8NNJ6</accession>
<evidence type="ECO:0000256" key="1">
    <source>
        <dbReference type="SAM" id="MobiDB-lite"/>
    </source>
</evidence>
<sequence length="79" mass="9008">MLRKQLTFHARTGKSRPLRMASKRPTKLKLREYTWDKLARPKSTQGDVMKSTHSQKTPPLYTIALATTANITAEIDAPR</sequence>
<proteinExistence type="predicted"/>
<dbReference type="AlphaFoldDB" id="Q8NNJ6"/>
<dbReference type="EMBL" id="BA000036">
    <property type="protein sequence ID" value="BAB99595.1"/>
    <property type="molecule type" value="Genomic_DNA"/>
</dbReference>
<dbReference type="BioCyc" id="CORYNE:G18NG-11794-MONOMER"/>
<organism evidence="2 3">
    <name type="scientific">Corynebacterium glutamicum (strain ATCC 13032 / DSM 20300 / JCM 1318 / BCRC 11384 / CCUG 27702 / LMG 3730 / NBRC 12168 / NCIMB 10025 / NRRL B-2784 / 534)</name>
    <dbReference type="NCBI Taxonomy" id="196627"/>
    <lineage>
        <taxon>Bacteria</taxon>
        <taxon>Bacillati</taxon>
        <taxon>Actinomycetota</taxon>
        <taxon>Actinomycetes</taxon>
        <taxon>Mycobacteriales</taxon>
        <taxon>Corynebacteriaceae</taxon>
        <taxon>Corynebacterium</taxon>
    </lineage>
</organism>
<reference evidence="3" key="1">
    <citation type="journal article" date="2003" name="Appl. Microbiol. Biotechnol.">
        <title>The Corynebacterium glutamicum genome: features and impacts on biotechnological processes.</title>
        <authorList>
            <person name="Ikeda M."/>
            <person name="Nakagawa S."/>
        </authorList>
    </citation>
    <scope>NUCLEOTIDE SEQUENCE [LARGE SCALE GENOMIC DNA]</scope>
    <source>
        <strain evidence="3">ATCC 13032 / DSM 20300 / BCRC 11384 / JCM 1318 / LMG 3730 / NCIMB 10025</strain>
    </source>
</reference>
<protein>
    <submittedName>
        <fullName evidence="2">Uncharacterized protein</fullName>
    </submittedName>
</protein>
<dbReference type="KEGG" id="cgl:Cgl2202"/>
<evidence type="ECO:0000313" key="3">
    <source>
        <dbReference type="Proteomes" id="UP000000582"/>
    </source>
</evidence>